<feature type="non-terminal residue" evidence="2">
    <location>
        <position position="289"/>
    </location>
</feature>
<evidence type="ECO:0000256" key="1">
    <source>
        <dbReference type="SAM" id="MobiDB-lite"/>
    </source>
</evidence>
<keyword evidence="3" id="KW-1185">Reference proteome</keyword>
<proteinExistence type="predicted"/>
<comment type="caution">
    <text evidence="2">The sequence shown here is derived from an EMBL/GenBank/DDBJ whole genome shotgun (WGS) entry which is preliminary data.</text>
</comment>
<feature type="region of interest" description="Disordered" evidence="1">
    <location>
        <begin position="13"/>
        <end position="41"/>
    </location>
</feature>
<reference evidence="2 3" key="1">
    <citation type="journal article" date="2014" name="Genome Biol. Evol.">
        <title>The secreted proteins of Achlya hypogyna and Thraustotheca clavata identify the ancestral oomycete secretome and reveal gene acquisitions by horizontal gene transfer.</title>
        <authorList>
            <person name="Misner I."/>
            <person name="Blouin N."/>
            <person name="Leonard G."/>
            <person name="Richards T.A."/>
            <person name="Lane C.E."/>
        </authorList>
    </citation>
    <scope>NUCLEOTIDE SEQUENCE [LARGE SCALE GENOMIC DNA]</scope>
    <source>
        <strain evidence="2 3">ATCC 34112</strain>
    </source>
</reference>
<gene>
    <name evidence="2" type="ORF">THRCLA_11348</name>
</gene>
<sequence>MVQIKQSFASLSERRHLKKHAQPEHAYTGYVPSENIETEPAPVRGKIKHAIVGYQGHRHNKQDMIGVTFTKGLEKCTPAKIPKATFKKHQNTTENSGYGQFDIISGYGEFQAPRSEDSITPPPLPYSIQPPRTDKPKPVINNQKLDPAPIPSLEFTGNNTANGSKSKIKFAGNPASGVVSRTSGNNKLIPPPKDASSYGEIAKASCTGQFAPPPKEGSNYGAFAGASGYGQFAAPPKVTSGYGEFAGASGYGQFAAPPKAESNYGEFAGASGYGQFAAPPKATSGYGEF</sequence>
<organism evidence="2 3">
    <name type="scientific">Thraustotheca clavata</name>
    <dbReference type="NCBI Taxonomy" id="74557"/>
    <lineage>
        <taxon>Eukaryota</taxon>
        <taxon>Sar</taxon>
        <taxon>Stramenopiles</taxon>
        <taxon>Oomycota</taxon>
        <taxon>Saprolegniomycetes</taxon>
        <taxon>Saprolegniales</taxon>
        <taxon>Achlyaceae</taxon>
        <taxon>Thraustotheca</taxon>
    </lineage>
</organism>
<accession>A0A1V9Y801</accession>
<evidence type="ECO:0000313" key="3">
    <source>
        <dbReference type="Proteomes" id="UP000243217"/>
    </source>
</evidence>
<feature type="region of interest" description="Disordered" evidence="1">
    <location>
        <begin position="112"/>
        <end position="136"/>
    </location>
</feature>
<evidence type="ECO:0000313" key="2">
    <source>
        <dbReference type="EMBL" id="OQR81846.1"/>
    </source>
</evidence>
<dbReference type="OrthoDB" id="77527at2759"/>
<dbReference type="AlphaFoldDB" id="A0A1V9Y801"/>
<dbReference type="EMBL" id="JNBS01004885">
    <property type="protein sequence ID" value="OQR81846.1"/>
    <property type="molecule type" value="Genomic_DNA"/>
</dbReference>
<name>A0A1V9Y801_9STRA</name>
<dbReference type="Proteomes" id="UP000243217">
    <property type="component" value="Unassembled WGS sequence"/>
</dbReference>
<protein>
    <submittedName>
        <fullName evidence="2">Uncharacterized protein</fullName>
    </submittedName>
</protein>